<dbReference type="Gene3D" id="1.20.1250.20">
    <property type="entry name" value="MFS general substrate transporter like domains"/>
    <property type="match status" value="2"/>
</dbReference>
<feature type="transmembrane region" description="Helical" evidence="2">
    <location>
        <begin position="377"/>
        <end position="396"/>
    </location>
</feature>
<dbReference type="Proteomes" id="UP001190700">
    <property type="component" value="Unassembled WGS sequence"/>
</dbReference>
<evidence type="ECO:0000256" key="2">
    <source>
        <dbReference type="SAM" id="Phobius"/>
    </source>
</evidence>
<organism evidence="3 4">
    <name type="scientific">Cymbomonas tetramitiformis</name>
    <dbReference type="NCBI Taxonomy" id="36881"/>
    <lineage>
        <taxon>Eukaryota</taxon>
        <taxon>Viridiplantae</taxon>
        <taxon>Chlorophyta</taxon>
        <taxon>Pyramimonadophyceae</taxon>
        <taxon>Pyramimonadales</taxon>
        <taxon>Pyramimonadaceae</taxon>
        <taxon>Cymbomonas</taxon>
    </lineage>
</organism>
<feature type="transmembrane region" description="Helical" evidence="2">
    <location>
        <begin position="252"/>
        <end position="269"/>
    </location>
</feature>
<feature type="transmembrane region" description="Helical" evidence="2">
    <location>
        <begin position="211"/>
        <end position="232"/>
    </location>
</feature>
<evidence type="ECO:0000313" key="4">
    <source>
        <dbReference type="Proteomes" id="UP001190700"/>
    </source>
</evidence>
<keyword evidence="2" id="KW-0812">Transmembrane</keyword>
<reference evidence="3 4" key="1">
    <citation type="journal article" date="2015" name="Genome Biol. Evol.">
        <title>Comparative Genomics of a Bacterivorous Green Alga Reveals Evolutionary Causalities and Consequences of Phago-Mixotrophic Mode of Nutrition.</title>
        <authorList>
            <person name="Burns J.A."/>
            <person name="Paasch A."/>
            <person name="Narechania A."/>
            <person name="Kim E."/>
        </authorList>
    </citation>
    <scope>NUCLEOTIDE SEQUENCE [LARGE SCALE GENOMIC DNA]</scope>
    <source>
        <strain evidence="3 4">PLY_AMNH</strain>
    </source>
</reference>
<feature type="transmembrane region" description="Helical" evidence="2">
    <location>
        <begin position="276"/>
        <end position="297"/>
    </location>
</feature>
<feature type="transmembrane region" description="Helical" evidence="2">
    <location>
        <begin position="352"/>
        <end position="371"/>
    </location>
</feature>
<feature type="region of interest" description="Disordered" evidence="1">
    <location>
        <begin position="108"/>
        <end position="131"/>
    </location>
</feature>
<sequence length="573" mass="63692">MVFPLLALVIEERGGTSFHTAAAFIAFKLACFFTTPLYSIFLDLYGLHKWIIMPCVLGTTFAYLILALAQDPYLSIAGMLFAPFIAGLGLWLSSVAFAVSNVKVAAPNLSDEPSSDTSEGTPLQDDPTLESFSIDTRNEDACENDVSREEMQSQESCLRVEKELSTQYLSPIFEPENTDEEESLDAMKEERVSDNIADSQPVAQSSNEPQFGSYVIVATFLAGAIFSTVQAATSQFLMIYARDKFDVDDVKVSSVLTVGELNAFLLAILMQQKPNLVAPGGLFACVGLVPSLLLQYYSKEEQSASFEGFGLFAVGVVLTLIAFSMIRRQFDPILLRHVKRDQAALTFGKHKCALMLGDVFGMLLGSVVWDWNWKCIMLVPAIPLNLCVFSILFWIYHYSRASLSEDTCDVVPDHKTGQSVDVVVTVGSDAKLCRKPDSAHRPQRRSSLLTPLYDITFDDIMRELEEHSMEAAKSKFVKMRDQISKLQSLLRAVMPSTGQPFNYERIPQGSSQEEARASVHDVEGPSATRLRGVRSRRRTRMVFTDLQCRAVEQRHSKSVRQSFLQELGASSFS</sequence>
<comment type="caution">
    <text evidence="3">The sequence shown here is derived from an EMBL/GenBank/DDBJ whole genome shotgun (WGS) entry which is preliminary data.</text>
</comment>
<evidence type="ECO:0000313" key="3">
    <source>
        <dbReference type="EMBL" id="KAK3280789.1"/>
    </source>
</evidence>
<dbReference type="EMBL" id="LGRX02004257">
    <property type="protein sequence ID" value="KAK3280789.1"/>
    <property type="molecule type" value="Genomic_DNA"/>
</dbReference>
<feature type="transmembrane region" description="Helical" evidence="2">
    <location>
        <begin position="50"/>
        <end position="70"/>
    </location>
</feature>
<evidence type="ECO:0000256" key="1">
    <source>
        <dbReference type="SAM" id="MobiDB-lite"/>
    </source>
</evidence>
<name>A0AAE0LDI4_9CHLO</name>
<dbReference type="InterPro" id="IPR036259">
    <property type="entry name" value="MFS_trans_sf"/>
</dbReference>
<feature type="transmembrane region" description="Helical" evidence="2">
    <location>
        <begin position="309"/>
        <end position="326"/>
    </location>
</feature>
<dbReference type="SUPFAM" id="SSF103473">
    <property type="entry name" value="MFS general substrate transporter"/>
    <property type="match status" value="2"/>
</dbReference>
<feature type="compositionally biased region" description="Polar residues" evidence="1">
    <location>
        <begin position="111"/>
        <end position="121"/>
    </location>
</feature>
<gene>
    <name evidence="3" type="ORF">CYMTET_11390</name>
</gene>
<feature type="transmembrane region" description="Helical" evidence="2">
    <location>
        <begin position="76"/>
        <end position="99"/>
    </location>
</feature>
<keyword evidence="4" id="KW-1185">Reference proteome</keyword>
<dbReference type="AlphaFoldDB" id="A0AAE0LDI4"/>
<keyword evidence="2" id="KW-0472">Membrane</keyword>
<proteinExistence type="predicted"/>
<protein>
    <submittedName>
        <fullName evidence="3">Uncharacterized protein</fullName>
    </submittedName>
</protein>
<keyword evidence="2" id="KW-1133">Transmembrane helix</keyword>
<feature type="transmembrane region" description="Helical" evidence="2">
    <location>
        <begin position="20"/>
        <end position="38"/>
    </location>
</feature>
<accession>A0AAE0LDI4</accession>